<evidence type="ECO:0000259" key="1">
    <source>
        <dbReference type="Pfam" id="PF23584"/>
    </source>
</evidence>
<feature type="domain" description="DUF7136" evidence="1">
    <location>
        <begin position="6"/>
        <end position="139"/>
    </location>
</feature>
<protein>
    <recommendedName>
        <fullName evidence="1">DUF7136 domain-containing protein</fullName>
    </recommendedName>
</protein>
<dbReference type="Pfam" id="PF23584">
    <property type="entry name" value="DUF7136"/>
    <property type="match status" value="1"/>
</dbReference>
<name>A0A6A6UWX4_9PLEO</name>
<reference evidence="2" key="1">
    <citation type="journal article" date="2020" name="Stud. Mycol.">
        <title>101 Dothideomycetes genomes: a test case for predicting lifestyles and emergence of pathogens.</title>
        <authorList>
            <person name="Haridas S."/>
            <person name="Albert R."/>
            <person name="Binder M."/>
            <person name="Bloem J."/>
            <person name="Labutti K."/>
            <person name="Salamov A."/>
            <person name="Andreopoulos B."/>
            <person name="Baker S."/>
            <person name="Barry K."/>
            <person name="Bills G."/>
            <person name="Bluhm B."/>
            <person name="Cannon C."/>
            <person name="Castanera R."/>
            <person name="Culley D."/>
            <person name="Daum C."/>
            <person name="Ezra D."/>
            <person name="Gonzalez J."/>
            <person name="Henrissat B."/>
            <person name="Kuo A."/>
            <person name="Liang C."/>
            <person name="Lipzen A."/>
            <person name="Lutzoni F."/>
            <person name="Magnuson J."/>
            <person name="Mondo S."/>
            <person name="Nolan M."/>
            <person name="Ohm R."/>
            <person name="Pangilinan J."/>
            <person name="Park H.-J."/>
            <person name="Ramirez L."/>
            <person name="Alfaro M."/>
            <person name="Sun H."/>
            <person name="Tritt A."/>
            <person name="Yoshinaga Y."/>
            <person name="Zwiers L.-H."/>
            <person name="Turgeon B."/>
            <person name="Goodwin S."/>
            <person name="Spatafora J."/>
            <person name="Crous P."/>
            <person name="Grigoriev I."/>
        </authorList>
    </citation>
    <scope>NUCLEOTIDE SEQUENCE</scope>
    <source>
        <strain evidence="2">CBS 119925</strain>
    </source>
</reference>
<accession>A0A6A6UWX4</accession>
<organism evidence="2 3">
    <name type="scientific">Sporormia fimetaria CBS 119925</name>
    <dbReference type="NCBI Taxonomy" id="1340428"/>
    <lineage>
        <taxon>Eukaryota</taxon>
        <taxon>Fungi</taxon>
        <taxon>Dikarya</taxon>
        <taxon>Ascomycota</taxon>
        <taxon>Pezizomycotina</taxon>
        <taxon>Dothideomycetes</taxon>
        <taxon>Pleosporomycetidae</taxon>
        <taxon>Pleosporales</taxon>
        <taxon>Sporormiaceae</taxon>
        <taxon>Sporormia</taxon>
    </lineage>
</organism>
<evidence type="ECO:0000313" key="3">
    <source>
        <dbReference type="Proteomes" id="UP000799440"/>
    </source>
</evidence>
<sequence>MRDDIEDPFYILNFTTTWNDIHETTHGSLRWKIGFESSCYWPSGSLPRWTLDSLLVEGKVEFTITNSDAYPLPTLNASSGCSDTIGSFSIDGELEMITASHYMTCPVAHIVPKLDDCGVKIDDSLASRVADYMQTAPANGHDTCTWPNPTATSYLDVCKKSGTKACFLGNYKPLAHSLGTSHDVTAEKALDGSAASLDFLGKVSADGKLLDPPEVRKVELDKKWTSAMWAVLISHVWRITGITAVILDTGANCNEAGVGAGEYLSSNLAEYAKGCVDNRRYYLVDPDCSPKSPLEGPGGGWLDNKFQDPNGLKTIADDEWEGLTVEDMIISAVKWSKKLAQACYSFYSSTSVCWVSPLRYFASGPDVCWFGNGVPFFDLVDIFDNSICFSWCPELRHLSQPHAKRWSVYPPPTI</sequence>
<dbReference type="Proteomes" id="UP000799440">
    <property type="component" value="Unassembled WGS sequence"/>
</dbReference>
<proteinExistence type="predicted"/>
<dbReference type="InterPro" id="IPR055560">
    <property type="entry name" value="DUF7136"/>
</dbReference>
<gene>
    <name evidence="2" type="ORF">M011DRAFT_481560</name>
</gene>
<dbReference type="AlphaFoldDB" id="A0A6A6UWX4"/>
<keyword evidence="3" id="KW-1185">Reference proteome</keyword>
<evidence type="ECO:0000313" key="2">
    <source>
        <dbReference type="EMBL" id="KAF2742655.1"/>
    </source>
</evidence>
<dbReference type="EMBL" id="MU006606">
    <property type="protein sequence ID" value="KAF2742655.1"/>
    <property type="molecule type" value="Genomic_DNA"/>
</dbReference>